<dbReference type="KEGG" id="mbd:MEBOL_002295"/>
<name>A0A250ID16_9BACT</name>
<sequence>MNRALRFLAPWLVLSLLVGVQDKNGRRLVRLQLRTP</sequence>
<reference evidence="1 2" key="1">
    <citation type="submission" date="2017-06" db="EMBL/GenBank/DDBJ databases">
        <authorList>
            <person name="Kim H.J."/>
            <person name="Triplett B.A."/>
        </authorList>
    </citation>
    <scope>NUCLEOTIDE SEQUENCE [LARGE SCALE GENOMIC DNA]</scope>
    <source>
        <strain evidence="1 2">DSM 14713</strain>
    </source>
</reference>
<protein>
    <submittedName>
        <fullName evidence="1">Uncharacterized protein</fullName>
    </submittedName>
</protein>
<keyword evidence="2" id="KW-1185">Reference proteome</keyword>
<dbReference type="Proteomes" id="UP000217289">
    <property type="component" value="Chromosome"/>
</dbReference>
<proteinExistence type="predicted"/>
<dbReference type="AlphaFoldDB" id="A0A250ID16"/>
<dbReference type="EMBL" id="CP022163">
    <property type="protein sequence ID" value="ATB28846.1"/>
    <property type="molecule type" value="Genomic_DNA"/>
</dbReference>
<evidence type="ECO:0000313" key="2">
    <source>
        <dbReference type="Proteomes" id="UP000217289"/>
    </source>
</evidence>
<organism evidence="1 2">
    <name type="scientific">Melittangium boletus DSM 14713</name>
    <dbReference type="NCBI Taxonomy" id="1294270"/>
    <lineage>
        <taxon>Bacteria</taxon>
        <taxon>Pseudomonadati</taxon>
        <taxon>Myxococcota</taxon>
        <taxon>Myxococcia</taxon>
        <taxon>Myxococcales</taxon>
        <taxon>Cystobacterineae</taxon>
        <taxon>Archangiaceae</taxon>
        <taxon>Melittangium</taxon>
    </lineage>
</organism>
<gene>
    <name evidence="1" type="ORF">MEBOL_002295</name>
</gene>
<accession>A0A250ID16</accession>
<evidence type="ECO:0000313" key="1">
    <source>
        <dbReference type="EMBL" id="ATB28846.1"/>
    </source>
</evidence>